<dbReference type="EMBL" id="QQNH01000032">
    <property type="protein sequence ID" value="RDE07835.1"/>
    <property type="molecule type" value="Genomic_DNA"/>
</dbReference>
<accession>A0A369W1S3</accession>
<reference evidence="2" key="1">
    <citation type="submission" date="2018-07" db="EMBL/GenBank/DDBJ databases">
        <authorList>
            <person name="Liu B.-T."/>
            <person name="Du Z."/>
        </authorList>
    </citation>
    <scope>NUCLEOTIDE SEQUENCE [LARGE SCALE GENOMIC DNA]</scope>
    <source>
        <strain evidence="2">XYN52</strain>
    </source>
</reference>
<dbReference type="InterPro" id="IPR029058">
    <property type="entry name" value="AB_hydrolase_fold"/>
</dbReference>
<dbReference type="SUPFAM" id="SSF53474">
    <property type="entry name" value="alpha/beta-Hydrolases"/>
    <property type="match status" value="1"/>
</dbReference>
<comment type="caution">
    <text evidence="1">The sequence shown here is derived from an EMBL/GenBank/DDBJ whole genome shotgun (WGS) entry which is preliminary data.</text>
</comment>
<proteinExistence type="predicted"/>
<evidence type="ECO:0000313" key="1">
    <source>
        <dbReference type="EMBL" id="RDE07835.1"/>
    </source>
</evidence>
<dbReference type="OrthoDB" id="9804993at2"/>
<dbReference type="RefSeq" id="WP_114646927.1">
    <property type="nucleotide sequence ID" value="NZ_QQNH01000032.1"/>
</dbReference>
<sequence length="183" mass="20007">MTPTLIVPGYLGSGEGHWQRHWLARDPRAVLVEQDNWEAPDLDRWLARLGDYVARFPGSTLVAHSLGVPLVAHLARRHPDLDIARALFVAPADVDLRVDVHECFRSFVPMPLNRLSFPVTVAASRNDIYVAFERAASFAVAWGARLIDLGYAGHVNVESGFGAWPGAPDLLPPLPVSDMALGA</sequence>
<keyword evidence="1" id="KW-0378">Hydrolase</keyword>
<organism evidence="1 2">
    <name type="scientific">Pelagibacterium lacus</name>
    <dbReference type="NCBI Taxonomy" id="2282655"/>
    <lineage>
        <taxon>Bacteria</taxon>
        <taxon>Pseudomonadati</taxon>
        <taxon>Pseudomonadota</taxon>
        <taxon>Alphaproteobacteria</taxon>
        <taxon>Hyphomicrobiales</taxon>
        <taxon>Devosiaceae</taxon>
        <taxon>Pelagibacterium</taxon>
    </lineage>
</organism>
<gene>
    <name evidence="1" type="ORF">DVH29_14605</name>
</gene>
<dbReference type="GO" id="GO:0016787">
    <property type="term" value="F:hydrolase activity"/>
    <property type="evidence" value="ECO:0007669"/>
    <property type="project" value="UniProtKB-KW"/>
</dbReference>
<keyword evidence="2" id="KW-1185">Reference proteome</keyword>
<protein>
    <submittedName>
        <fullName evidence="1">Serine hydrolase family protein</fullName>
    </submittedName>
</protein>
<name>A0A369W1S3_9HYPH</name>
<dbReference type="InterPro" id="IPR010662">
    <property type="entry name" value="RBBP9/YdeN"/>
</dbReference>
<dbReference type="Pfam" id="PF06821">
    <property type="entry name" value="Ser_hydrolase"/>
    <property type="match status" value="1"/>
</dbReference>
<dbReference type="AlphaFoldDB" id="A0A369W1S3"/>
<dbReference type="Proteomes" id="UP000253759">
    <property type="component" value="Unassembled WGS sequence"/>
</dbReference>
<evidence type="ECO:0000313" key="2">
    <source>
        <dbReference type="Proteomes" id="UP000253759"/>
    </source>
</evidence>
<dbReference type="Gene3D" id="3.40.50.1820">
    <property type="entry name" value="alpha/beta hydrolase"/>
    <property type="match status" value="1"/>
</dbReference>